<proteinExistence type="predicted"/>
<evidence type="ECO:0000313" key="1">
    <source>
        <dbReference type="EMBL" id="KIO09875.1"/>
    </source>
</evidence>
<protein>
    <submittedName>
        <fullName evidence="1">Uncharacterized protein</fullName>
    </submittedName>
</protein>
<dbReference type="Proteomes" id="UP000054217">
    <property type="component" value="Unassembled WGS sequence"/>
</dbReference>
<gene>
    <name evidence="1" type="ORF">M404DRAFT_217251</name>
</gene>
<accession>A0A0C3P8T3</accession>
<dbReference type="HOGENOM" id="CLU_2441739_0_0_1"/>
<organism evidence="1 2">
    <name type="scientific">Pisolithus tinctorius Marx 270</name>
    <dbReference type="NCBI Taxonomy" id="870435"/>
    <lineage>
        <taxon>Eukaryota</taxon>
        <taxon>Fungi</taxon>
        <taxon>Dikarya</taxon>
        <taxon>Basidiomycota</taxon>
        <taxon>Agaricomycotina</taxon>
        <taxon>Agaricomycetes</taxon>
        <taxon>Agaricomycetidae</taxon>
        <taxon>Boletales</taxon>
        <taxon>Sclerodermatineae</taxon>
        <taxon>Pisolithaceae</taxon>
        <taxon>Pisolithus</taxon>
    </lineage>
</organism>
<name>A0A0C3P8T3_PISTI</name>
<dbReference type="AlphaFoldDB" id="A0A0C3P8T3"/>
<reference evidence="1 2" key="1">
    <citation type="submission" date="2014-04" db="EMBL/GenBank/DDBJ databases">
        <authorList>
            <consortium name="DOE Joint Genome Institute"/>
            <person name="Kuo A."/>
            <person name="Kohler A."/>
            <person name="Costa M.D."/>
            <person name="Nagy L.G."/>
            <person name="Floudas D."/>
            <person name="Copeland A."/>
            <person name="Barry K.W."/>
            <person name="Cichocki N."/>
            <person name="Veneault-Fourrey C."/>
            <person name="LaButti K."/>
            <person name="Lindquist E.A."/>
            <person name="Lipzen A."/>
            <person name="Lundell T."/>
            <person name="Morin E."/>
            <person name="Murat C."/>
            <person name="Sun H."/>
            <person name="Tunlid A."/>
            <person name="Henrissat B."/>
            <person name="Grigoriev I.V."/>
            <person name="Hibbett D.S."/>
            <person name="Martin F."/>
            <person name="Nordberg H.P."/>
            <person name="Cantor M.N."/>
            <person name="Hua S.X."/>
        </authorList>
    </citation>
    <scope>NUCLEOTIDE SEQUENCE [LARGE SCALE GENOMIC DNA]</scope>
    <source>
        <strain evidence="1 2">Marx 270</strain>
    </source>
</reference>
<dbReference type="InParanoid" id="A0A0C3P8T3"/>
<sequence length="90" mass="10207">MRLRNNQATRLLTALSQLSEPPHWPTSVLVSAKEPCDKSLPNANWYGLVLPSGSFADRRFRHLTCATLWATLITCMSKRLIYFATSLNRT</sequence>
<dbReference type="EMBL" id="KN831953">
    <property type="protein sequence ID" value="KIO09875.1"/>
    <property type="molecule type" value="Genomic_DNA"/>
</dbReference>
<reference evidence="2" key="2">
    <citation type="submission" date="2015-01" db="EMBL/GenBank/DDBJ databases">
        <title>Evolutionary Origins and Diversification of the Mycorrhizal Mutualists.</title>
        <authorList>
            <consortium name="DOE Joint Genome Institute"/>
            <consortium name="Mycorrhizal Genomics Consortium"/>
            <person name="Kohler A."/>
            <person name="Kuo A."/>
            <person name="Nagy L.G."/>
            <person name="Floudas D."/>
            <person name="Copeland A."/>
            <person name="Barry K.W."/>
            <person name="Cichocki N."/>
            <person name="Veneault-Fourrey C."/>
            <person name="LaButti K."/>
            <person name="Lindquist E.A."/>
            <person name="Lipzen A."/>
            <person name="Lundell T."/>
            <person name="Morin E."/>
            <person name="Murat C."/>
            <person name="Riley R."/>
            <person name="Ohm R."/>
            <person name="Sun H."/>
            <person name="Tunlid A."/>
            <person name="Henrissat B."/>
            <person name="Grigoriev I.V."/>
            <person name="Hibbett D.S."/>
            <person name="Martin F."/>
        </authorList>
    </citation>
    <scope>NUCLEOTIDE SEQUENCE [LARGE SCALE GENOMIC DNA]</scope>
    <source>
        <strain evidence="2">Marx 270</strain>
    </source>
</reference>
<keyword evidence="2" id="KW-1185">Reference proteome</keyword>
<evidence type="ECO:0000313" key="2">
    <source>
        <dbReference type="Proteomes" id="UP000054217"/>
    </source>
</evidence>